<comment type="caution">
    <text evidence="3">The sequence shown here is derived from an EMBL/GenBank/DDBJ whole genome shotgun (WGS) entry which is preliminary data.</text>
</comment>
<feature type="region of interest" description="Disordered" evidence="1">
    <location>
        <begin position="126"/>
        <end position="145"/>
    </location>
</feature>
<name>A0A4U5P8L4_STECR</name>
<dbReference type="AlphaFoldDB" id="A0A4U5P8L4"/>
<proteinExistence type="predicted"/>
<protein>
    <recommendedName>
        <fullName evidence="2">BHLH domain-containing protein</fullName>
    </recommendedName>
</protein>
<reference evidence="3" key="3">
    <citation type="journal article" date="2019" name="G3 (Bethesda)">
        <title>Hybrid Assembly of the Genome of the Entomopathogenic Nematode Steinernema carpocapsae Identifies the X-Chromosome.</title>
        <authorList>
            <person name="Serra L."/>
            <person name="Macchietto M."/>
            <person name="Macias-Munoz A."/>
            <person name="McGill C.J."/>
            <person name="Rodriguez I.M."/>
            <person name="Rodriguez B."/>
            <person name="Murad R."/>
            <person name="Mortazavi A."/>
        </authorList>
    </citation>
    <scope>NUCLEOTIDE SEQUENCE</scope>
    <source>
        <strain evidence="3">ALL</strain>
    </source>
</reference>
<dbReference type="GO" id="GO:0032502">
    <property type="term" value="P:developmental process"/>
    <property type="evidence" value="ECO:0007669"/>
    <property type="project" value="TreeGrafter"/>
</dbReference>
<dbReference type="STRING" id="34508.A0A4U5P8L4"/>
<dbReference type="EMBL" id="AZBU02000002">
    <property type="protein sequence ID" value="TKR92313.1"/>
    <property type="molecule type" value="Genomic_DNA"/>
</dbReference>
<dbReference type="GO" id="GO:0046983">
    <property type="term" value="F:protein dimerization activity"/>
    <property type="evidence" value="ECO:0007669"/>
    <property type="project" value="InterPro"/>
</dbReference>
<accession>A0A4U5P8L4</accession>
<dbReference type="PROSITE" id="PS50888">
    <property type="entry name" value="BHLH"/>
    <property type="match status" value="1"/>
</dbReference>
<gene>
    <name evidence="3" type="ORF">L596_006994</name>
</gene>
<evidence type="ECO:0000313" key="3">
    <source>
        <dbReference type="EMBL" id="TKR92313.1"/>
    </source>
</evidence>
<organism evidence="3">
    <name type="scientific">Steinernema carpocapsae</name>
    <name type="common">Entomopathogenic nematode</name>
    <dbReference type="NCBI Taxonomy" id="34508"/>
    <lineage>
        <taxon>Eukaryota</taxon>
        <taxon>Metazoa</taxon>
        <taxon>Ecdysozoa</taxon>
        <taxon>Nematoda</taxon>
        <taxon>Chromadorea</taxon>
        <taxon>Rhabditida</taxon>
        <taxon>Tylenchina</taxon>
        <taxon>Panagrolaimomorpha</taxon>
        <taxon>Strongyloidoidea</taxon>
        <taxon>Steinernematidae</taxon>
        <taxon>Steinernema</taxon>
    </lineage>
</organism>
<dbReference type="PANTHER" id="PTHR23349:SF111">
    <property type="entry name" value="BHLH DOMAIN-CONTAINING PROTEIN"/>
    <property type="match status" value="1"/>
</dbReference>
<reference evidence="3" key="2">
    <citation type="journal article" date="2015" name="Genome Biol.">
        <title>Comparative genomics of Steinernema reveals deeply conserved gene regulatory networks.</title>
        <authorList>
            <person name="Dillman A.R."/>
            <person name="Macchietto M."/>
            <person name="Porter C.F."/>
            <person name="Rogers A."/>
            <person name="Williams B."/>
            <person name="Antoshechkin I."/>
            <person name="Lee M.M."/>
            <person name="Goodwin Z."/>
            <person name="Lu X."/>
            <person name="Lewis E.E."/>
            <person name="Goodrich-Blair H."/>
            <person name="Stock S.P."/>
            <person name="Adams B.J."/>
            <person name="Sternberg P.W."/>
            <person name="Mortazavi A."/>
        </authorList>
    </citation>
    <scope>NUCLEOTIDE SEQUENCE [LARGE SCALE GENOMIC DNA]</scope>
    <source>
        <strain evidence="3">ALL</strain>
    </source>
</reference>
<dbReference type="GO" id="GO:0000981">
    <property type="term" value="F:DNA-binding transcription factor activity, RNA polymerase II-specific"/>
    <property type="evidence" value="ECO:0007669"/>
    <property type="project" value="TreeGrafter"/>
</dbReference>
<evidence type="ECO:0000259" key="2">
    <source>
        <dbReference type="PROSITE" id="PS50888"/>
    </source>
</evidence>
<evidence type="ECO:0000256" key="1">
    <source>
        <dbReference type="SAM" id="MobiDB-lite"/>
    </source>
</evidence>
<feature type="domain" description="BHLH" evidence="2">
    <location>
        <begin position="23"/>
        <end position="73"/>
    </location>
</feature>
<dbReference type="PANTHER" id="PTHR23349">
    <property type="entry name" value="BASIC HELIX-LOOP-HELIX TRANSCRIPTION FACTOR, TWIST"/>
    <property type="match status" value="1"/>
</dbReference>
<dbReference type="InterPro" id="IPR011598">
    <property type="entry name" value="bHLH_dom"/>
</dbReference>
<dbReference type="InterPro" id="IPR036638">
    <property type="entry name" value="HLH_DNA-bd_sf"/>
</dbReference>
<dbReference type="InterPro" id="IPR050283">
    <property type="entry name" value="E-box_TF_Regulators"/>
</dbReference>
<dbReference type="OrthoDB" id="10055449at2759"/>
<sequence>MKWCGPYAEGFSAEYGTINVKTTRAQRSSLTERRRNKSINSALEKRIIPIVKNQEKLSKIKRLRVAIRYIEYLATLLKKDENCGPPAYQDFQSIVMQELQTRNSYVERAEEERVQEEFFFGCPPEDAPRRPSAPSATFPATTSPSALRTLSGSPMRMFPACSPSFDSSWIKGTPIGFRMRSRLEVFREIRVCHSYAIKIEYFALRSNEI</sequence>
<feature type="compositionally biased region" description="Polar residues" evidence="1">
    <location>
        <begin position="134"/>
        <end position="145"/>
    </location>
</feature>
<dbReference type="GO" id="GO:0000977">
    <property type="term" value="F:RNA polymerase II transcription regulatory region sequence-specific DNA binding"/>
    <property type="evidence" value="ECO:0007669"/>
    <property type="project" value="TreeGrafter"/>
</dbReference>
<dbReference type="Gene3D" id="4.10.280.10">
    <property type="entry name" value="Helix-loop-helix DNA-binding domain"/>
    <property type="match status" value="1"/>
</dbReference>
<reference evidence="3" key="1">
    <citation type="submission" date="2013-11" db="EMBL/GenBank/DDBJ databases">
        <authorList>
            <person name="Sternberg P."/>
            <person name="Dillman A."/>
            <person name="Macchietto M."/>
        </authorList>
    </citation>
    <scope>NUCLEOTIDE SEQUENCE</scope>
    <source>
        <strain evidence="3">ALL</strain>
    </source>
</reference>
<dbReference type="Pfam" id="PF00010">
    <property type="entry name" value="HLH"/>
    <property type="match status" value="1"/>
</dbReference>
<dbReference type="SUPFAM" id="SSF47459">
    <property type="entry name" value="HLH, helix-loop-helix DNA-binding domain"/>
    <property type="match status" value="1"/>
</dbReference>